<dbReference type="EMBL" id="JAAIUW010000010">
    <property type="protein sequence ID" value="KAF7811677.1"/>
    <property type="molecule type" value="Genomic_DNA"/>
</dbReference>
<name>A0A834SYP1_9FABA</name>
<keyword evidence="2" id="KW-1185">Reference proteome</keyword>
<protein>
    <submittedName>
        <fullName evidence="1">Uncharacterized protein</fullName>
    </submittedName>
</protein>
<reference evidence="1" key="1">
    <citation type="submission" date="2020-09" db="EMBL/GenBank/DDBJ databases">
        <title>Genome-Enabled Discovery of Anthraquinone Biosynthesis in Senna tora.</title>
        <authorList>
            <person name="Kang S.-H."/>
            <person name="Pandey R.P."/>
            <person name="Lee C.-M."/>
            <person name="Sim J.-S."/>
            <person name="Jeong J.-T."/>
            <person name="Choi B.-S."/>
            <person name="Jung M."/>
            <person name="Ginzburg D."/>
            <person name="Zhao K."/>
            <person name="Won S.Y."/>
            <person name="Oh T.-J."/>
            <person name="Yu Y."/>
            <person name="Kim N.-H."/>
            <person name="Lee O.R."/>
            <person name="Lee T.-H."/>
            <person name="Bashyal P."/>
            <person name="Kim T.-S."/>
            <person name="Lee W.-H."/>
            <person name="Kawkins C."/>
            <person name="Kim C.-K."/>
            <person name="Kim J.S."/>
            <person name="Ahn B.O."/>
            <person name="Rhee S.Y."/>
            <person name="Sohng J.K."/>
        </authorList>
    </citation>
    <scope>NUCLEOTIDE SEQUENCE</scope>
    <source>
        <tissue evidence="1">Leaf</tissue>
    </source>
</reference>
<comment type="caution">
    <text evidence="1">The sequence shown here is derived from an EMBL/GenBank/DDBJ whole genome shotgun (WGS) entry which is preliminary data.</text>
</comment>
<sequence>MDIQGLNCKKMQKAGAAVPSFCKTE</sequence>
<dbReference type="Proteomes" id="UP000634136">
    <property type="component" value="Unassembled WGS sequence"/>
</dbReference>
<evidence type="ECO:0000313" key="2">
    <source>
        <dbReference type="Proteomes" id="UP000634136"/>
    </source>
</evidence>
<proteinExistence type="predicted"/>
<organism evidence="1 2">
    <name type="scientific">Senna tora</name>
    <dbReference type="NCBI Taxonomy" id="362788"/>
    <lineage>
        <taxon>Eukaryota</taxon>
        <taxon>Viridiplantae</taxon>
        <taxon>Streptophyta</taxon>
        <taxon>Embryophyta</taxon>
        <taxon>Tracheophyta</taxon>
        <taxon>Spermatophyta</taxon>
        <taxon>Magnoliopsida</taxon>
        <taxon>eudicotyledons</taxon>
        <taxon>Gunneridae</taxon>
        <taxon>Pentapetalae</taxon>
        <taxon>rosids</taxon>
        <taxon>fabids</taxon>
        <taxon>Fabales</taxon>
        <taxon>Fabaceae</taxon>
        <taxon>Caesalpinioideae</taxon>
        <taxon>Cassia clade</taxon>
        <taxon>Senna</taxon>
    </lineage>
</organism>
<dbReference type="AlphaFoldDB" id="A0A834SYP1"/>
<gene>
    <name evidence="1" type="ORF">G2W53_032653</name>
</gene>
<accession>A0A834SYP1</accession>
<evidence type="ECO:0000313" key="1">
    <source>
        <dbReference type="EMBL" id="KAF7811677.1"/>
    </source>
</evidence>